<dbReference type="SUPFAM" id="SSF56281">
    <property type="entry name" value="Metallo-hydrolase/oxidoreductase"/>
    <property type="match status" value="1"/>
</dbReference>
<gene>
    <name evidence="3" type="primary">bla</name>
    <name evidence="3" type="ORF">ACFSCW_10140</name>
</gene>
<dbReference type="InterPro" id="IPR001279">
    <property type="entry name" value="Metallo-B-lactamas"/>
</dbReference>
<evidence type="ECO:0000259" key="2">
    <source>
        <dbReference type="SMART" id="SM00849"/>
    </source>
</evidence>
<dbReference type="EC" id="3.5.2.6" evidence="3"/>
<dbReference type="InterPro" id="IPR050855">
    <property type="entry name" value="NDM-1-like"/>
</dbReference>
<dbReference type="RefSeq" id="WP_380888874.1">
    <property type="nucleotide sequence ID" value="NZ_JBHUDY010000001.1"/>
</dbReference>
<feature type="domain" description="Metallo-beta-lactamase" evidence="2">
    <location>
        <begin position="47"/>
        <end position="233"/>
    </location>
</feature>
<keyword evidence="1" id="KW-0732">Signal</keyword>
<organism evidence="3 4">
    <name type="scientific">Sphingomonas tabacisoli</name>
    <dbReference type="NCBI Taxonomy" id="2249466"/>
    <lineage>
        <taxon>Bacteria</taxon>
        <taxon>Pseudomonadati</taxon>
        <taxon>Pseudomonadota</taxon>
        <taxon>Alphaproteobacteria</taxon>
        <taxon>Sphingomonadales</taxon>
        <taxon>Sphingomonadaceae</taxon>
        <taxon>Sphingomonas</taxon>
    </lineage>
</organism>
<comment type="caution">
    <text evidence="3">The sequence shown here is derived from an EMBL/GenBank/DDBJ whole genome shotgun (WGS) entry which is preliminary data.</text>
</comment>
<dbReference type="NCBIfam" id="NF012229">
    <property type="entry name" value="bla_class_B_core"/>
    <property type="match status" value="1"/>
</dbReference>
<keyword evidence="4" id="KW-1185">Reference proteome</keyword>
<dbReference type="PANTHER" id="PTHR42951:SF17">
    <property type="entry name" value="METALLO-BETA-LACTAMASE DOMAIN-CONTAINING PROTEIN"/>
    <property type="match status" value="1"/>
</dbReference>
<proteinExistence type="predicted"/>
<dbReference type="NCBIfam" id="NF033105">
    <property type="entry name" value="bla_subclass_B3"/>
    <property type="match status" value="1"/>
</dbReference>
<feature type="signal peptide" evidence="1">
    <location>
        <begin position="1"/>
        <end position="18"/>
    </location>
</feature>
<protein>
    <submittedName>
        <fullName evidence="3">Subclass B3 metallo-beta-lactamase</fullName>
        <ecNumber evidence="3">3.5.2.6</ecNumber>
    </submittedName>
</protein>
<feature type="chain" id="PRO_5046793827" evidence="1">
    <location>
        <begin position="19"/>
        <end position="283"/>
    </location>
</feature>
<evidence type="ECO:0000313" key="4">
    <source>
        <dbReference type="Proteomes" id="UP001597115"/>
    </source>
</evidence>
<dbReference type="Gene3D" id="3.60.15.10">
    <property type="entry name" value="Ribonuclease Z/Hydroxyacylglutathione hydrolase-like"/>
    <property type="match status" value="1"/>
</dbReference>
<reference evidence="4" key="1">
    <citation type="journal article" date="2019" name="Int. J. Syst. Evol. Microbiol.">
        <title>The Global Catalogue of Microorganisms (GCM) 10K type strain sequencing project: providing services to taxonomists for standard genome sequencing and annotation.</title>
        <authorList>
            <consortium name="The Broad Institute Genomics Platform"/>
            <consortium name="The Broad Institute Genome Sequencing Center for Infectious Disease"/>
            <person name="Wu L."/>
            <person name="Ma J."/>
        </authorList>
    </citation>
    <scope>NUCLEOTIDE SEQUENCE [LARGE SCALE GENOMIC DNA]</scope>
    <source>
        <strain evidence="4">CGMCC 1.16275</strain>
    </source>
</reference>
<sequence>MTILALAALFLAAPSADAATDCWQAEWCRPATPFRIVGNVYYVGTEGLSAFLVTDPKGHVLIEGGLPRSAAQIAANVRALGFRIEDVRYLLVDHAHFDHMGGLAELKRLSGAKLVAGVKDAADLEAGKALIRPEQPSVPPVHVDRTVGEGDVLTLGATRLVSHATPGHTAGATSWTMTTIEGGKPVTVIFASSLTVAGLKLEGNAGYPSAMADFRSSFAKLRSIKVDVFLSAHPGTFGMAAKQARLAGDPLAFVDPTELRRTVDSAERDFQAALAEQRQPKAQ</sequence>
<evidence type="ECO:0000313" key="3">
    <source>
        <dbReference type="EMBL" id="MFD1612160.1"/>
    </source>
</evidence>
<dbReference type="Proteomes" id="UP001597115">
    <property type="component" value="Unassembled WGS sequence"/>
</dbReference>
<dbReference type="SMART" id="SM00849">
    <property type="entry name" value="Lactamase_B"/>
    <property type="match status" value="1"/>
</dbReference>
<dbReference type="Pfam" id="PF00753">
    <property type="entry name" value="Lactamase_B"/>
    <property type="match status" value="1"/>
</dbReference>
<evidence type="ECO:0000256" key="1">
    <source>
        <dbReference type="SAM" id="SignalP"/>
    </source>
</evidence>
<dbReference type="EMBL" id="JBHUDY010000001">
    <property type="protein sequence ID" value="MFD1612160.1"/>
    <property type="molecule type" value="Genomic_DNA"/>
</dbReference>
<name>A0ABW4I3C3_9SPHN</name>
<dbReference type="InterPro" id="IPR036866">
    <property type="entry name" value="RibonucZ/Hydroxyglut_hydro"/>
</dbReference>
<keyword evidence="3" id="KW-0378">Hydrolase</keyword>
<dbReference type="GO" id="GO:0008800">
    <property type="term" value="F:beta-lactamase activity"/>
    <property type="evidence" value="ECO:0007669"/>
    <property type="project" value="UniProtKB-EC"/>
</dbReference>
<dbReference type="PANTHER" id="PTHR42951">
    <property type="entry name" value="METALLO-BETA-LACTAMASE DOMAIN-CONTAINING"/>
    <property type="match status" value="1"/>
</dbReference>
<accession>A0ABW4I3C3</accession>